<feature type="region of interest" description="Disordered" evidence="2">
    <location>
        <begin position="689"/>
        <end position="756"/>
    </location>
</feature>
<name>A0A086KXZ6_TOXGO</name>
<dbReference type="AlphaFoldDB" id="A0A086KXZ6"/>
<evidence type="ECO:0000256" key="1">
    <source>
        <dbReference type="SAM" id="Coils"/>
    </source>
</evidence>
<reference evidence="3 4" key="1">
    <citation type="submission" date="2014-03" db="EMBL/GenBank/DDBJ databases">
        <authorList>
            <person name="Sibley D."/>
            <person name="Venepally P."/>
            <person name="Karamycheva S."/>
            <person name="Hadjithomas M."/>
            <person name="Khan A."/>
            <person name="Brunk B."/>
            <person name="Roos D."/>
            <person name="Caler E."/>
            <person name="Lorenzi H."/>
        </authorList>
    </citation>
    <scope>NUCLEOTIDE SEQUENCE [LARGE SCALE GENOMIC DNA]</scope>
    <source>
        <strain evidence="4">p89</strain>
    </source>
</reference>
<feature type="compositionally biased region" description="Basic and acidic residues" evidence="2">
    <location>
        <begin position="723"/>
        <end position="743"/>
    </location>
</feature>
<gene>
    <name evidence="3" type="ORF">TGP89_316530</name>
</gene>
<organism evidence="3 4">
    <name type="scientific">Toxoplasma gondii p89</name>
    <dbReference type="NCBI Taxonomy" id="943119"/>
    <lineage>
        <taxon>Eukaryota</taxon>
        <taxon>Sar</taxon>
        <taxon>Alveolata</taxon>
        <taxon>Apicomplexa</taxon>
        <taxon>Conoidasida</taxon>
        <taxon>Coccidia</taxon>
        <taxon>Eucoccidiorida</taxon>
        <taxon>Eimeriorina</taxon>
        <taxon>Sarcocystidae</taxon>
        <taxon>Toxoplasma</taxon>
    </lineage>
</organism>
<dbReference type="VEuPathDB" id="ToxoDB:TGP89_316530"/>
<feature type="region of interest" description="Disordered" evidence="2">
    <location>
        <begin position="1"/>
        <end position="23"/>
    </location>
</feature>
<proteinExistence type="predicted"/>
<feature type="coiled-coil region" evidence="1">
    <location>
        <begin position="28"/>
        <end position="230"/>
    </location>
</feature>
<feature type="coiled-coil region" evidence="1">
    <location>
        <begin position="270"/>
        <end position="345"/>
    </location>
</feature>
<dbReference type="OrthoDB" id="331602at2759"/>
<feature type="coiled-coil region" evidence="1">
    <location>
        <begin position="371"/>
        <end position="433"/>
    </location>
</feature>
<accession>A0A086KXZ6</accession>
<keyword evidence="1" id="KW-0175">Coiled coil</keyword>
<dbReference type="EMBL" id="AEYI02000449">
    <property type="protein sequence ID" value="KFG49264.1"/>
    <property type="molecule type" value="Genomic_DNA"/>
</dbReference>
<protein>
    <submittedName>
        <fullName evidence="3">Putative myosin heavy chain</fullName>
    </submittedName>
</protein>
<sequence length="830" mass="93157">MHEQAKMQDATESSPRQGRGAGFAAVRLRQQRRQMEMLTEMTKSLCEETKKANAQPVGAPSAPELLRLRCEIEELRLANRKKDSELAAAKSAHWQAVSQLEQRIHTLETNVAAAKASTKEVERLGNQRVLELRKLVSELEAKNAYLTEKVEKAGAEVLAVRAERDSSRAQSEEEKRRFEEQLVDLQKTLQKEREDSDAAKQQVSKLTGELAEKEGELALERAAKDEAANRLEKDFACQRETLESVISGLQRNLREVAAAKESGMDDRALYAEMKARCAKYAEKVQALQKELVEAARQQEALEQQRQQVEQQKRQERELEETTRSLREMELVKEQRERDLQEWEQLAASFVLDEPPSREAFRRHLLLLVNALQALQFEKTTATAQIENLRARMQESEEKLKARKEAEELLEAKLAQAEQRAVHLARETSEAKQQTELLKIRLAGALSATSEEVERLLVSARPVPEAAKKGDSTSSCGEAPAQAETLEIKIQELHAQAEASEKIISQLESTKERLESELRAAQQLAEASVTLRREKDELATANSQLTAELQRAADRVSELHRRAESAQREATDLRVQTGKEKNLQGNLQRARERIAALELQLARGAPDAQQLQRQVETLTAEVAAAKERLKLLKDSYTKQISGVRDAIYHTLGWSVSYKAPTGSQDESVTLQSLYSTHDGLVVFTRGNAAGAGLSENSSETGGPTSQKRRRRGSADSTQSVGIEGEQREEEKQKEQSGVENESREGAAGPPASEDTHRDKFLSRFAKERFRVSFLNAYATKYEKDDKFRARCASLAWPAFTAMLCLDELQSIRAQFGSRIPKNVHGMLLPMP</sequence>
<feature type="coiled-coil region" evidence="1">
    <location>
        <begin position="482"/>
        <end position="634"/>
    </location>
</feature>
<dbReference type="Proteomes" id="UP000028828">
    <property type="component" value="Unassembled WGS sequence"/>
</dbReference>
<evidence type="ECO:0000313" key="4">
    <source>
        <dbReference type="Proteomes" id="UP000028828"/>
    </source>
</evidence>
<feature type="compositionally biased region" description="Polar residues" evidence="2">
    <location>
        <begin position="693"/>
        <end position="704"/>
    </location>
</feature>
<comment type="caution">
    <text evidence="3">The sequence shown here is derived from an EMBL/GenBank/DDBJ whole genome shotgun (WGS) entry which is preliminary data.</text>
</comment>
<evidence type="ECO:0000313" key="3">
    <source>
        <dbReference type="EMBL" id="KFG49264.1"/>
    </source>
</evidence>
<evidence type="ECO:0000256" key="2">
    <source>
        <dbReference type="SAM" id="MobiDB-lite"/>
    </source>
</evidence>